<evidence type="ECO:0000256" key="2">
    <source>
        <dbReference type="ARBA" id="ARBA00023043"/>
    </source>
</evidence>
<evidence type="ECO:0000313" key="5">
    <source>
        <dbReference type="Proteomes" id="UP001642484"/>
    </source>
</evidence>
<name>A0ABP0N2X1_9DINO</name>
<dbReference type="EMBL" id="CAXAMN010021273">
    <property type="protein sequence ID" value="CAK9057442.1"/>
    <property type="molecule type" value="Genomic_DNA"/>
</dbReference>
<feature type="repeat" description="ANK" evidence="3">
    <location>
        <begin position="334"/>
        <end position="366"/>
    </location>
</feature>
<dbReference type="InterPro" id="IPR036770">
    <property type="entry name" value="Ankyrin_rpt-contain_sf"/>
</dbReference>
<gene>
    <name evidence="4" type="ORF">CCMP2556_LOCUS28336</name>
</gene>
<dbReference type="PANTHER" id="PTHR24198">
    <property type="entry name" value="ANKYRIN REPEAT AND PROTEIN KINASE DOMAIN-CONTAINING PROTEIN"/>
    <property type="match status" value="1"/>
</dbReference>
<comment type="caution">
    <text evidence="4">The sequence shown here is derived from an EMBL/GenBank/DDBJ whole genome shotgun (WGS) entry which is preliminary data.</text>
</comment>
<organism evidence="4 5">
    <name type="scientific">Durusdinium trenchii</name>
    <dbReference type="NCBI Taxonomy" id="1381693"/>
    <lineage>
        <taxon>Eukaryota</taxon>
        <taxon>Sar</taxon>
        <taxon>Alveolata</taxon>
        <taxon>Dinophyceae</taxon>
        <taxon>Suessiales</taxon>
        <taxon>Symbiodiniaceae</taxon>
        <taxon>Durusdinium</taxon>
    </lineage>
</organism>
<reference evidence="4 5" key="1">
    <citation type="submission" date="2024-02" db="EMBL/GenBank/DDBJ databases">
        <authorList>
            <person name="Chen Y."/>
            <person name="Shah S."/>
            <person name="Dougan E. K."/>
            <person name="Thang M."/>
            <person name="Chan C."/>
        </authorList>
    </citation>
    <scope>NUCLEOTIDE SEQUENCE [LARGE SCALE GENOMIC DNA]</scope>
</reference>
<dbReference type="SMART" id="SM00248">
    <property type="entry name" value="ANK"/>
    <property type="match status" value="6"/>
</dbReference>
<keyword evidence="5" id="KW-1185">Reference proteome</keyword>
<keyword evidence="2 3" id="KW-0040">ANK repeat</keyword>
<dbReference type="Pfam" id="PF00023">
    <property type="entry name" value="Ank"/>
    <property type="match status" value="2"/>
</dbReference>
<proteinExistence type="predicted"/>
<sequence>MLCRSRKETPLARHAARLQAEPEAELMPTMLFPMYTVPLEDALQMSCVRPHEELKSQGVLVEFEKKMGKALFVSHQWAGREHPDPTFQQFAVFQKAMTRILSDLSEIPLDFITEATVPTARPLPTQEFRSVPLFVWYDYFSCPQKDQSENSQVNDQIKSAIESIHAYVAECSFFVALCPFIRDPFTSKVLNASSWGNRGWCRLERAMRELSEGPWILVQSAAHIEVVVATEALNRPTGDGDFGEPDDKAKLSPVLAAALKRKMLNALRRGDFVTYRIVRNLQSVHLRGLDIEPELNLIPGFVANRVGNTDDSAVVVAEFFHQNGFSRINEIDRAGFRPLHYAALSGDTKLINALLEQRADLTKTTRKGQPLIGVPPWISALGLSVLCGHNHVAQLLIEAKARVHEWGIGPALTVAANSNNAEGIRLLCKCGCDPRQENMFHVSALEAAAWANSLSAVEELLRHVEPSERSEHLSELLHAAANSKQGGAQVARSLIEMRADVDEQSQIPWLTLQGVLYALHSLRYRFGASTSATRLYCHWPGATPLMLAILQANYETAEILVTEGAQLDLRNARGFSAADLARERGVPRSLQEVLSGEVAFCRM</sequence>
<dbReference type="Gene3D" id="1.25.40.20">
    <property type="entry name" value="Ankyrin repeat-containing domain"/>
    <property type="match status" value="2"/>
</dbReference>
<dbReference type="PANTHER" id="PTHR24198:SF165">
    <property type="entry name" value="ANKYRIN REPEAT-CONTAINING PROTEIN-RELATED"/>
    <property type="match status" value="1"/>
</dbReference>
<dbReference type="PROSITE" id="PS50297">
    <property type="entry name" value="ANK_REP_REGION"/>
    <property type="match status" value="2"/>
</dbReference>
<evidence type="ECO:0000313" key="4">
    <source>
        <dbReference type="EMBL" id="CAK9057442.1"/>
    </source>
</evidence>
<dbReference type="SUPFAM" id="SSF48403">
    <property type="entry name" value="Ankyrin repeat"/>
    <property type="match status" value="1"/>
</dbReference>
<dbReference type="InterPro" id="IPR002110">
    <property type="entry name" value="Ankyrin_rpt"/>
</dbReference>
<protein>
    <submittedName>
        <fullName evidence="4">Uncharacterized protein</fullName>
    </submittedName>
</protein>
<dbReference type="Proteomes" id="UP001642484">
    <property type="component" value="Unassembled WGS sequence"/>
</dbReference>
<accession>A0ABP0N2X1</accession>
<evidence type="ECO:0000256" key="1">
    <source>
        <dbReference type="ARBA" id="ARBA00022737"/>
    </source>
</evidence>
<evidence type="ECO:0000256" key="3">
    <source>
        <dbReference type="PROSITE-ProRule" id="PRU00023"/>
    </source>
</evidence>
<keyword evidence="1" id="KW-0677">Repeat</keyword>
<feature type="repeat" description="ANK" evidence="3">
    <location>
        <begin position="540"/>
        <end position="572"/>
    </location>
</feature>
<dbReference type="PROSITE" id="PS50088">
    <property type="entry name" value="ANK_REPEAT"/>
    <property type="match status" value="2"/>
</dbReference>